<dbReference type="EMBL" id="GL732537">
    <property type="protein sequence ID" value="EFX83271.1"/>
    <property type="molecule type" value="Genomic_DNA"/>
</dbReference>
<dbReference type="AlphaFoldDB" id="E9GAL8"/>
<evidence type="ECO:0000256" key="1">
    <source>
        <dbReference type="ARBA" id="ARBA00022737"/>
    </source>
</evidence>
<feature type="compositionally biased region" description="Polar residues" evidence="2">
    <location>
        <begin position="418"/>
        <end position="429"/>
    </location>
</feature>
<dbReference type="CDD" id="cd00176">
    <property type="entry name" value="SPEC"/>
    <property type="match status" value="2"/>
</dbReference>
<dbReference type="InterPro" id="IPR018159">
    <property type="entry name" value="Spectrin/alpha-actinin"/>
</dbReference>
<organism evidence="3 4">
    <name type="scientific">Daphnia pulex</name>
    <name type="common">Water flea</name>
    <dbReference type="NCBI Taxonomy" id="6669"/>
    <lineage>
        <taxon>Eukaryota</taxon>
        <taxon>Metazoa</taxon>
        <taxon>Ecdysozoa</taxon>
        <taxon>Arthropoda</taxon>
        <taxon>Crustacea</taxon>
        <taxon>Branchiopoda</taxon>
        <taxon>Diplostraca</taxon>
        <taxon>Cladocera</taxon>
        <taxon>Anomopoda</taxon>
        <taxon>Daphniidae</taxon>
        <taxon>Daphnia</taxon>
    </lineage>
</organism>
<dbReference type="Gene3D" id="1.20.58.60">
    <property type="match status" value="3"/>
</dbReference>
<dbReference type="STRING" id="6669.E9GAL8"/>
<feature type="region of interest" description="Disordered" evidence="2">
    <location>
        <begin position="409"/>
        <end position="429"/>
    </location>
</feature>
<dbReference type="SUPFAM" id="SSF46966">
    <property type="entry name" value="Spectrin repeat"/>
    <property type="match status" value="3"/>
</dbReference>
<keyword evidence="4" id="KW-1185">Reference proteome</keyword>
<reference evidence="3 4" key="1">
    <citation type="journal article" date="2011" name="Science">
        <title>The ecoresponsive genome of Daphnia pulex.</title>
        <authorList>
            <person name="Colbourne J.K."/>
            <person name="Pfrender M.E."/>
            <person name="Gilbert D."/>
            <person name="Thomas W.K."/>
            <person name="Tucker A."/>
            <person name="Oakley T.H."/>
            <person name="Tokishita S."/>
            <person name="Aerts A."/>
            <person name="Arnold G.J."/>
            <person name="Basu M.K."/>
            <person name="Bauer D.J."/>
            <person name="Caceres C.E."/>
            <person name="Carmel L."/>
            <person name="Casola C."/>
            <person name="Choi J.H."/>
            <person name="Detter J.C."/>
            <person name="Dong Q."/>
            <person name="Dusheyko S."/>
            <person name="Eads B.D."/>
            <person name="Frohlich T."/>
            <person name="Geiler-Samerotte K.A."/>
            <person name="Gerlach D."/>
            <person name="Hatcher P."/>
            <person name="Jogdeo S."/>
            <person name="Krijgsveld J."/>
            <person name="Kriventseva E.V."/>
            <person name="Kultz D."/>
            <person name="Laforsch C."/>
            <person name="Lindquist E."/>
            <person name="Lopez J."/>
            <person name="Manak J.R."/>
            <person name="Muller J."/>
            <person name="Pangilinan J."/>
            <person name="Patwardhan R.P."/>
            <person name="Pitluck S."/>
            <person name="Pritham E.J."/>
            <person name="Rechtsteiner A."/>
            <person name="Rho M."/>
            <person name="Rogozin I.B."/>
            <person name="Sakarya O."/>
            <person name="Salamov A."/>
            <person name="Schaack S."/>
            <person name="Shapiro H."/>
            <person name="Shiga Y."/>
            <person name="Skalitzky C."/>
            <person name="Smith Z."/>
            <person name="Souvorov A."/>
            <person name="Sung W."/>
            <person name="Tang Z."/>
            <person name="Tsuchiya D."/>
            <person name="Tu H."/>
            <person name="Vos H."/>
            <person name="Wang M."/>
            <person name="Wolf Y.I."/>
            <person name="Yamagata H."/>
            <person name="Yamada T."/>
            <person name="Ye Y."/>
            <person name="Shaw J.R."/>
            <person name="Andrews J."/>
            <person name="Crease T.J."/>
            <person name="Tang H."/>
            <person name="Lucas S.M."/>
            <person name="Robertson H.M."/>
            <person name="Bork P."/>
            <person name="Koonin E.V."/>
            <person name="Zdobnov E.M."/>
            <person name="Grigoriev I.V."/>
            <person name="Lynch M."/>
            <person name="Boore J.L."/>
        </authorList>
    </citation>
    <scope>NUCLEOTIDE SEQUENCE [LARGE SCALE GENOMIC DNA]</scope>
</reference>
<name>E9GAL8_DAPPU</name>
<evidence type="ECO:0000313" key="3">
    <source>
        <dbReference type="EMBL" id="EFX83271.1"/>
    </source>
</evidence>
<dbReference type="InterPro" id="IPR002017">
    <property type="entry name" value="Spectrin_repeat"/>
</dbReference>
<accession>E9GAL8</accession>
<evidence type="ECO:0000256" key="2">
    <source>
        <dbReference type="SAM" id="MobiDB-lite"/>
    </source>
</evidence>
<dbReference type="OrthoDB" id="9942256at2759"/>
<dbReference type="PhylomeDB" id="E9GAL8"/>
<sequence length="429" mass="49496">MDLVMEEGEEELTKHKALELELDTYGLINEMGNMAMVSNNHLDSKVITQRQHLLSQGMKNPQKLASHRRQRLVDSGHDEWSKLLETVELRDEKLVAAGEIHRFNRDVAESLSRIQEKYVAIPDDLGRDLDSVLGLIRRHENFETDLVALEAQLQVCIHHNIQSWWMIRPNYKWHTAYPGGNAGHIRAQQALVIESWTTLQERMARRKEELQDSFVFQRFLTTVRDLVTWSSGLVANMSSTEKVHDANEAQALRAEHDRLKGEIEAREDVFSSAVQAGETMIQEEHYSAAEIKDRLIQLLQEREKLHAIWQQCRGRSIWTSYWIFNFSEAALLGTDLGSTAEEVMAQFKKHEAFDKLVQAQDERLALLMEHGEKLIGQNHFESQWIMKRVAEVTAKRLQKHQAFQAEVGAHQGRLNEIKPNQTNGRNTDL</sequence>
<dbReference type="KEGG" id="dpx:DAPPUDRAFT_239996"/>
<dbReference type="FunFam" id="1.20.58.60:FF:000152">
    <property type="entry name" value="Spectrin, beta, non-erythrocytic 5"/>
    <property type="match status" value="1"/>
</dbReference>
<dbReference type="InParanoid" id="E9GAL8"/>
<protein>
    <submittedName>
        <fullName evidence="3">Uncharacterized protein</fullName>
    </submittedName>
</protein>
<dbReference type="PANTHER" id="PTHR11915">
    <property type="entry name" value="SPECTRIN/FILAMIN RELATED CYTOSKELETAL PROTEIN"/>
    <property type="match status" value="1"/>
</dbReference>
<proteinExistence type="predicted"/>
<keyword evidence="1" id="KW-0677">Repeat</keyword>
<dbReference type="HOGENOM" id="CLU_639773_0_0_1"/>
<dbReference type="eggNOG" id="KOG0517">
    <property type="taxonomic scope" value="Eukaryota"/>
</dbReference>
<dbReference type="SMART" id="SM00150">
    <property type="entry name" value="SPEC"/>
    <property type="match status" value="3"/>
</dbReference>
<dbReference type="Pfam" id="PF00435">
    <property type="entry name" value="Spectrin"/>
    <property type="match status" value="3"/>
</dbReference>
<gene>
    <name evidence="3" type="ORF">DAPPUDRAFT_239996</name>
</gene>
<evidence type="ECO:0000313" key="4">
    <source>
        <dbReference type="Proteomes" id="UP000000305"/>
    </source>
</evidence>
<dbReference type="Proteomes" id="UP000000305">
    <property type="component" value="Unassembled WGS sequence"/>
</dbReference>